<dbReference type="PANTHER" id="PTHR13520:SF0">
    <property type="entry name" value="RAD50-INTERACTING PROTEIN 1"/>
    <property type="match status" value="1"/>
</dbReference>
<dbReference type="InterPro" id="IPR042044">
    <property type="entry name" value="EXOC6PINT-1/Sec15/Tip20_C_dom2"/>
</dbReference>
<dbReference type="Proteomes" id="UP001296104">
    <property type="component" value="Unassembled WGS sequence"/>
</dbReference>
<feature type="compositionally biased region" description="Acidic residues" evidence="2">
    <location>
        <begin position="744"/>
        <end position="763"/>
    </location>
</feature>
<accession>A0AAI8YX57</accession>
<evidence type="ECO:0000256" key="1">
    <source>
        <dbReference type="SAM" id="Coils"/>
    </source>
</evidence>
<keyword evidence="4" id="KW-1185">Reference proteome</keyword>
<dbReference type="GO" id="GO:0006888">
    <property type="term" value="P:endoplasmic reticulum to Golgi vesicle-mediated transport"/>
    <property type="evidence" value="ECO:0007669"/>
    <property type="project" value="InterPro"/>
</dbReference>
<comment type="caution">
    <text evidence="3">The sequence shown here is derived from an EMBL/GenBank/DDBJ whole genome shotgun (WGS) entry which is preliminary data.</text>
</comment>
<dbReference type="GO" id="GO:0070939">
    <property type="term" value="C:Dsl1/NZR complex"/>
    <property type="evidence" value="ECO:0007669"/>
    <property type="project" value="InterPro"/>
</dbReference>
<dbReference type="Pfam" id="PF04437">
    <property type="entry name" value="RINT1_TIP1"/>
    <property type="match status" value="1"/>
</dbReference>
<feature type="coiled-coil region" evidence="1">
    <location>
        <begin position="19"/>
        <end position="53"/>
    </location>
</feature>
<organism evidence="3 4">
    <name type="scientific">Lecanosticta acicola</name>
    <dbReference type="NCBI Taxonomy" id="111012"/>
    <lineage>
        <taxon>Eukaryota</taxon>
        <taxon>Fungi</taxon>
        <taxon>Dikarya</taxon>
        <taxon>Ascomycota</taxon>
        <taxon>Pezizomycotina</taxon>
        <taxon>Dothideomycetes</taxon>
        <taxon>Dothideomycetidae</taxon>
        <taxon>Mycosphaerellales</taxon>
        <taxon>Mycosphaerellaceae</taxon>
        <taxon>Lecanosticta</taxon>
    </lineage>
</organism>
<dbReference type="Gene3D" id="1.20.58.670">
    <property type="entry name" value="Dsl1p vesicle tethering complex, Tip20p subunit, domain D"/>
    <property type="match status" value="1"/>
</dbReference>
<dbReference type="GO" id="GO:0060628">
    <property type="term" value="P:regulation of ER to Golgi vesicle-mediated transport"/>
    <property type="evidence" value="ECO:0007669"/>
    <property type="project" value="TreeGrafter"/>
</dbReference>
<dbReference type="PANTHER" id="PTHR13520">
    <property type="entry name" value="RAD50-INTERACTING PROTEIN 1 RINT-1"/>
    <property type="match status" value="1"/>
</dbReference>
<dbReference type="Gene3D" id="1.20.58.1420">
    <property type="entry name" value="Dsl1p vesicle tethering complex, Tip20p subunit, domain B"/>
    <property type="match status" value="1"/>
</dbReference>
<evidence type="ECO:0000313" key="3">
    <source>
        <dbReference type="EMBL" id="CAK3972207.1"/>
    </source>
</evidence>
<protein>
    <submittedName>
        <fullName evidence="3">Rint-1 family</fullName>
    </submittedName>
</protein>
<name>A0AAI8YX57_9PEZI</name>
<dbReference type="AlphaFoldDB" id="A0AAI8YX57"/>
<dbReference type="InterPro" id="IPR042042">
    <property type="entry name" value="Tip20p_domB"/>
</dbReference>
<dbReference type="GO" id="GO:0006890">
    <property type="term" value="P:retrograde vesicle-mediated transport, Golgi to endoplasmic reticulum"/>
    <property type="evidence" value="ECO:0007669"/>
    <property type="project" value="InterPro"/>
</dbReference>
<dbReference type="EMBL" id="CAVMBE010000017">
    <property type="protein sequence ID" value="CAK3972207.1"/>
    <property type="molecule type" value="Genomic_DNA"/>
</dbReference>
<evidence type="ECO:0000256" key="2">
    <source>
        <dbReference type="SAM" id="MobiDB-lite"/>
    </source>
</evidence>
<reference evidence="3" key="1">
    <citation type="submission" date="2023-11" db="EMBL/GenBank/DDBJ databases">
        <authorList>
            <person name="Alioto T."/>
            <person name="Alioto T."/>
            <person name="Gomez Garrido J."/>
        </authorList>
    </citation>
    <scope>NUCLEOTIDE SEQUENCE</scope>
</reference>
<feature type="region of interest" description="Disordered" evidence="2">
    <location>
        <begin position="740"/>
        <end position="767"/>
    </location>
</feature>
<keyword evidence="1" id="KW-0175">Coiled coil</keyword>
<dbReference type="PROSITE" id="PS51386">
    <property type="entry name" value="RINT1_TIP20"/>
    <property type="match status" value="1"/>
</dbReference>
<dbReference type="InterPro" id="IPR007528">
    <property type="entry name" value="RINT1_Tip20"/>
</dbReference>
<sequence>MDTRVQDYVDDKLQSSADLESLDSLLENVKSQQELLRKQLEDARRDYAEVQESANVHTESVQRKALAFQQEQEDIDRRLLIVTQSETSDEAVQKFEESMGRLRKLDVAAGYVELLKEVDALKTECVSRLGEDDDAALEPYNRLQHLVASLKPLQDAAEGAAPHLLDHIVANVQELRRNIQTAFAENLEKTLRKMNWPKSRDKIPLSFEKEWTTNFGRLLDLQKQELEDREHDHSRSPEEDPVPLLPFEVLIHPLEQRFTYHFSGNKPTNRLDKPEYFLNHVLDLISDYSDWIQDNSQPVLLRHFRRSDIAFTPAYIDSTCAFITALVPMVKNKLNTVAGQLSNQPALLSHLVEEVIKFDTSLQDMYGYSPSSPSIPWRGLSYFLLDSRGYFDQWLAGEQNFALKRYHSIIESPESAELDFDAFGSETTKPSKAAICVNDLLETITERYRNLSSFSQKVKFLIKIQIEIFDQYYKRLSGGLEAYQTATTTIGRRVQGLSKEDLAKLEGVNGLDYLCRIFGSAEYLERAMRDWSYDVFFLELWAELDYRSKNKDTISGKLDFHDVQQKTSSALGAENDGGLEGALFDETAGNYHRIRDQSEAALNATLKYDFQQALRPYGSIRTWASLSSSTAGASVSAELDPTLRLLTEYFGFLRKALGKAPLRRISRAVCHVIGDYVWDQVLQRSSFSTAGATQLTTDIRAICSNLDRYIGKGQAQMGMRKLLESVTLLSLPVRGEIQRVQAGSEEDDGSAWEETNGDGDEGEQEGKDMSLFQVERLVFMDNESARHALEQLGLETLSEGDARAILGRRVEISS</sequence>
<proteinExistence type="predicted"/>
<evidence type="ECO:0000313" key="4">
    <source>
        <dbReference type="Proteomes" id="UP001296104"/>
    </source>
</evidence>
<gene>
    <name evidence="3" type="ORF">LECACI_7A003610</name>
</gene>